<dbReference type="AlphaFoldDB" id="A0A832EJD2"/>
<evidence type="ECO:0000313" key="2">
    <source>
        <dbReference type="EMBL" id="HFK96923.1"/>
    </source>
</evidence>
<feature type="region of interest" description="Disordered" evidence="1">
    <location>
        <begin position="29"/>
        <end position="65"/>
    </location>
</feature>
<accession>A0A832EJD2</accession>
<dbReference type="SUPFAM" id="SSF160214">
    <property type="entry name" value="FlaG-like"/>
    <property type="match status" value="1"/>
</dbReference>
<dbReference type="PANTHER" id="PTHR37166:SF1">
    <property type="entry name" value="PROTEIN FLAG"/>
    <property type="match status" value="1"/>
</dbReference>
<keyword evidence="2" id="KW-0966">Cell projection</keyword>
<reference evidence="2" key="1">
    <citation type="journal article" date="2020" name="mSystems">
        <title>Genome- and Community-Level Interaction Insights into Carbon Utilization and Element Cycling Functions of Hydrothermarchaeota in Hydrothermal Sediment.</title>
        <authorList>
            <person name="Zhou Z."/>
            <person name="Liu Y."/>
            <person name="Xu W."/>
            <person name="Pan J."/>
            <person name="Luo Z.H."/>
            <person name="Li M."/>
        </authorList>
    </citation>
    <scope>NUCLEOTIDE SEQUENCE [LARGE SCALE GENOMIC DNA]</scope>
    <source>
        <strain evidence="2">SpSt-456</strain>
    </source>
</reference>
<proteinExistence type="predicted"/>
<dbReference type="PANTHER" id="PTHR37166">
    <property type="entry name" value="PROTEIN FLAG"/>
    <property type="match status" value="1"/>
</dbReference>
<dbReference type="EMBL" id="DSTK01000019">
    <property type="protein sequence ID" value="HFK96923.1"/>
    <property type="molecule type" value="Genomic_DNA"/>
</dbReference>
<dbReference type="InterPro" id="IPR035924">
    <property type="entry name" value="FlaG-like_sf"/>
</dbReference>
<dbReference type="InterPro" id="IPR005186">
    <property type="entry name" value="FlaG"/>
</dbReference>
<dbReference type="Gene3D" id="3.30.160.170">
    <property type="entry name" value="FlaG-like"/>
    <property type="match status" value="1"/>
</dbReference>
<organism evidence="2">
    <name type="scientific">Desulfacinum infernum</name>
    <dbReference type="NCBI Taxonomy" id="35837"/>
    <lineage>
        <taxon>Bacteria</taxon>
        <taxon>Pseudomonadati</taxon>
        <taxon>Thermodesulfobacteriota</taxon>
        <taxon>Syntrophobacteria</taxon>
        <taxon>Syntrophobacterales</taxon>
        <taxon>Syntrophobacteraceae</taxon>
        <taxon>Desulfacinum</taxon>
    </lineage>
</organism>
<gene>
    <name evidence="2" type="ORF">ENS06_06305</name>
</gene>
<dbReference type="Pfam" id="PF03646">
    <property type="entry name" value="FlaG"/>
    <property type="match status" value="1"/>
</dbReference>
<keyword evidence="2" id="KW-0282">Flagellum</keyword>
<name>A0A832EJD2_9BACT</name>
<keyword evidence="2" id="KW-0969">Cilium</keyword>
<comment type="caution">
    <text evidence="2">The sequence shown here is derived from an EMBL/GenBank/DDBJ whole genome shotgun (WGS) entry which is preliminary data.</text>
</comment>
<protein>
    <submittedName>
        <fullName evidence="2">Flagellar protein FlaG</fullName>
    </submittedName>
</protein>
<sequence length="141" mass="15995">MPHGWREGLVMDVRIDNVTAVTPDLWVRDDPQGQPKTLVQPVRSGEKAANAGMERPEEHQDSGTVLVSEREVRDVVEDVQQYLLEHNIRLSFSLHEKTGDLVVRVLDKDTGEVIRQIPPEEMLKLREKLEQLTGVLLNGKV</sequence>
<evidence type="ECO:0000256" key="1">
    <source>
        <dbReference type="SAM" id="MobiDB-lite"/>
    </source>
</evidence>